<protein>
    <recommendedName>
        <fullName evidence="3">Phlebovirus glycoprotein G2 fusion domain-containing protein</fullName>
    </recommendedName>
</protein>
<name>A0ABR1BR50_NECAM</name>
<gene>
    <name evidence="1" type="primary">Necator_chrI.g2261</name>
    <name evidence="1" type="ORF">RB195_006134</name>
</gene>
<keyword evidence="2" id="KW-1185">Reference proteome</keyword>
<evidence type="ECO:0008006" key="3">
    <source>
        <dbReference type="Google" id="ProtNLM"/>
    </source>
</evidence>
<evidence type="ECO:0000313" key="1">
    <source>
        <dbReference type="EMBL" id="KAK6728886.1"/>
    </source>
</evidence>
<evidence type="ECO:0000313" key="2">
    <source>
        <dbReference type="Proteomes" id="UP001303046"/>
    </source>
</evidence>
<proteinExistence type="predicted"/>
<organism evidence="1 2">
    <name type="scientific">Necator americanus</name>
    <name type="common">Human hookworm</name>
    <dbReference type="NCBI Taxonomy" id="51031"/>
    <lineage>
        <taxon>Eukaryota</taxon>
        <taxon>Metazoa</taxon>
        <taxon>Ecdysozoa</taxon>
        <taxon>Nematoda</taxon>
        <taxon>Chromadorea</taxon>
        <taxon>Rhabditida</taxon>
        <taxon>Rhabditina</taxon>
        <taxon>Rhabditomorpha</taxon>
        <taxon>Strongyloidea</taxon>
        <taxon>Ancylostomatidae</taxon>
        <taxon>Bunostominae</taxon>
        <taxon>Necator</taxon>
    </lineage>
</organism>
<sequence>MHASKHISMVQRPEKSPASIFPSLSFERDSEGQVQANIPSMMTAEIIMTLEGDLKTDIMADEAICILDNAILTGCCKCAKGAIARVICTSSKRSQAELTCDTTSFTIEYGP</sequence>
<dbReference type="Proteomes" id="UP001303046">
    <property type="component" value="Unassembled WGS sequence"/>
</dbReference>
<comment type="caution">
    <text evidence="1">The sequence shown here is derived from an EMBL/GenBank/DDBJ whole genome shotgun (WGS) entry which is preliminary data.</text>
</comment>
<accession>A0ABR1BR50</accession>
<reference evidence="1 2" key="1">
    <citation type="submission" date="2023-08" db="EMBL/GenBank/DDBJ databases">
        <title>A Necator americanus chromosomal reference genome.</title>
        <authorList>
            <person name="Ilik V."/>
            <person name="Petrzelkova K.J."/>
            <person name="Pardy F."/>
            <person name="Fuh T."/>
            <person name="Niatou-Singa F.S."/>
            <person name="Gouil Q."/>
            <person name="Baker L."/>
            <person name="Ritchie M.E."/>
            <person name="Jex A.R."/>
            <person name="Gazzola D."/>
            <person name="Li H."/>
            <person name="Toshio Fujiwara R."/>
            <person name="Zhan B."/>
            <person name="Aroian R.V."/>
            <person name="Pafco B."/>
            <person name="Schwarz E.M."/>
        </authorList>
    </citation>
    <scope>NUCLEOTIDE SEQUENCE [LARGE SCALE GENOMIC DNA]</scope>
    <source>
        <strain evidence="1 2">Aroian</strain>
        <tissue evidence="1">Whole animal</tissue>
    </source>
</reference>
<dbReference type="EMBL" id="JAVFWL010000001">
    <property type="protein sequence ID" value="KAK6728886.1"/>
    <property type="molecule type" value="Genomic_DNA"/>
</dbReference>